<dbReference type="AlphaFoldDB" id="F0XKB0"/>
<feature type="compositionally biased region" description="Low complexity" evidence="1">
    <location>
        <begin position="1"/>
        <end position="16"/>
    </location>
</feature>
<reference evidence="2 3" key="1">
    <citation type="journal article" date="2011" name="Proc. Natl. Acad. Sci. U.S.A.">
        <title>Genome and transcriptome analyses of the mountain pine beetle-fungal symbiont Grosmannia clavigera, a lodgepole pine pathogen.</title>
        <authorList>
            <person name="DiGuistini S."/>
            <person name="Wang Y."/>
            <person name="Liao N.Y."/>
            <person name="Taylor G."/>
            <person name="Tanguay P."/>
            <person name="Feau N."/>
            <person name="Henrissat B."/>
            <person name="Chan S.K."/>
            <person name="Hesse-Orce U."/>
            <person name="Alamouti S.M."/>
            <person name="Tsui C.K.M."/>
            <person name="Docking R.T."/>
            <person name="Levasseur A."/>
            <person name="Haridas S."/>
            <person name="Robertson G."/>
            <person name="Birol I."/>
            <person name="Holt R.A."/>
            <person name="Marra M.A."/>
            <person name="Hamelin R.C."/>
            <person name="Hirst M."/>
            <person name="Jones S.J.M."/>
            <person name="Bohlmann J."/>
            <person name="Breuil C."/>
        </authorList>
    </citation>
    <scope>NUCLEOTIDE SEQUENCE [LARGE SCALE GENOMIC DNA]</scope>
    <source>
        <strain evidence="3">kw1407 / UAMH 11150</strain>
    </source>
</reference>
<dbReference type="GeneID" id="25978310"/>
<name>F0XKB0_GROCL</name>
<feature type="region of interest" description="Disordered" evidence="1">
    <location>
        <begin position="1"/>
        <end position="27"/>
    </location>
</feature>
<dbReference type="OrthoDB" id="4932428at2759"/>
<evidence type="ECO:0000313" key="3">
    <source>
        <dbReference type="Proteomes" id="UP000007796"/>
    </source>
</evidence>
<sequence>MSSRSSQKGSSSSSHSGGKKARSSQKSIKQLIESLETHRVNTLTELCRIEGAAAACEHEEDARAFQEPMTAAWVYYVESNQFLSELRGLTPSYPFSGDVLAEAQRRVRNDPDSNRSWNMAWLCLSKIFNDGLISYYATSEASKPEMWAGYEPTPEECAQLAQCFEYEWTQAVTTMLRHWSVPPTCY</sequence>
<organism evidence="3">
    <name type="scientific">Grosmannia clavigera (strain kw1407 / UAMH 11150)</name>
    <name type="common">Blue stain fungus</name>
    <name type="synonym">Graphiocladiella clavigera</name>
    <dbReference type="NCBI Taxonomy" id="655863"/>
    <lineage>
        <taxon>Eukaryota</taxon>
        <taxon>Fungi</taxon>
        <taxon>Dikarya</taxon>
        <taxon>Ascomycota</taxon>
        <taxon>Pezizomycotina</taxon>
        <taxon>Sordariomycetes</taxon>
        <taxon>Sordariomycetidae</taxon>
        <taxon>Ophiostomatales</taxon>
        <taxon>Ophiostomataceae</taxon>
        <taxon>Leptographium</taxon>
    </lineage>
</organism>
<dbReference type="Proteomes" id="UP000007796">
    <property type="component" value="Unassembled WGS sequence"/>
</dbReference>
<evidence type="ECO:0000256" key="1">
    <source>
        <dbReference type="SAM" id="MobiDB-lite"/>
    </source>
</evidence>
<gene>
    <name evidence="2" type="ORF">CMQ_5032</name>
</gene>
<proteinExistence type="predicted"/>
<dbReference type="eggNOG" id="ENOG502S5KU">
    <property type="taxonomic scope" value="Eukaryota"/>
</dbReference>
<dbReference type="InParanoid" id="F0XKB0"/>
<evidence type="ECO:0000313" key="2">
    <source>
        <dbReference type="EMBL" id="EFX01961.1"/>
    </source>
</evidence>
<dbReference type="EMBL" id="GL629787">
    <property type="protein sequence ID" value="EFX01961.1"/>
    <property type="molecule type" value="Genomic_DNA"/>
</dbReference>
<dbReference type="RefSeq" id="XP_014171443.1">
    <property type="nucleotide sequence ID" value="XM_014315968.1"/>
</dbReference>
<keyword evidence="3" id="KW-1185">Reference proteome</keyword>
<protein>
    <submittedName>
        <fullName evidence="2">Uncharacterized protein</fullName>
    </submittedName>
</protein>
<dbReference type="HOGENOM" id="CLU_082453_1_0_1"/>
<accession>F0XKB0</accession>